<reference evidence="4 5" key="1">
    <citation type="submission" date="2016-11" db="EMBL/GenBank/DDBJ databases">
        <authorList>
            <person name="Jaros S."/>
            <person name="Januszkiewicz K."/>
            <person name="Wedrychowicz H."/>
        </authorList>
    </citation>
    <scope>NUCLEOTIDE SEQUENCE [LARGE SCALE GENOMIC DNA]</scope>
    <source>
        <strain evidence="4 5">CGMCC 1.12145</strain>
    </source>
</reference>
<name>A0A1K1QRT2_9FLAO</name>
<dbReference type="GO" id="GO:0005886">
    <property type="term" value="C:plasma membrane"/>
    <property type="evidence" value="ECO:0007669"/>
    <property type="project" value="TreeGrafter"/>
</dbReference>
<keyword evidence="2" id="KW-1133">Transmembrane helix</keyword>
<dbReference type="STRING" id="1150368.SAMN02927921_02800"/>
<feature type="region of interest" description="Disordered" evidence="1">
    <location>
        <begin position="842"/>
        <end position="865"/>
    </location>
</feature>
<dbReference type="InterPro" id="IPR007844">
    <property type="entry name" value="AsmA"/>
</dbReference>
<feature type="region of interest" description="Disordered" evidence="1">
    <location>
        <begin position="527"/>
        <end position="552"/>
    </location>
</feature>
<evidence type="ECO:0000313" key="4">
    <source>
        <dbReference type="EMBL" id="SFW62650.1"/>
    </source>
</evidence>
<evidence type="ECO:0000259" key="3">
    <source>
        <dbReference type="Pfam" id="PF05170"/>
    </source>
</evidence>
<dbReference type="OrthoDB" id="596403at2"/>
<dbReference type="PANTHER" id="PTHR30441">
    <property type="entry name" value="DUF748 DOMAIN-CONTAINING PROTEIN"/>
    <property type="match status" value="1"/>
</dbReference>
<dbReference type="GO" id="GO:0090313">
    <property type="term" value="P:regulation of protein targeting to membrane"/>
    <property type="evidence" value="ECO:0007669"/>
    <property type="project" value="TreeGrafter"/>
</dbReference>
<dbReference type="PANTHER" id="PTHR30441:SF8">
    <property type="entry name" value="DUF748 DOMAIN-CONTAINING PROTEIN"/>
    <property type="match status" value="1"/>
</dbReference>
<evidence type="ECO:0000256" key="1">
    <source>
        <dbReference type="SAM" id="MobiDB-lite"/>
    </source>
</evidence>
<dbReference type="EMBL" id="FPJE01000015">
    <property type="protein sequence ID" value="SFW62650.1"/>
    <property type="molecule type" value="Genomic_DNA"/>
</dbReference>
<dbReference type="InterPro" id="IPR052894">
    <property type="entry name" value="AsmA-related"/>
</dbReference>
<feature type="compositionally biased region" description="Basic and acidic residues" evidence="1">
    <location>
        <begin position="856"/>
        <end position="865"/>
    </location>
</feature>
<evidence type="ECO:0000256" key="2">
    <source>
        <dbReference type="SAM" id="Phobius"/>
    </source>
</evidence>
<keyword evidence="2" id="KW-0472">Membrane</keyword>
<dbReference type="Pfam" id="PF05170">
    <property type="entry name" value="AsmA"/>
    <property type="match status" value="1"/>
</dbReference>
<proteinExistence type="predicted"/>
<accession>A0A1K1QRT2</accession>
<keyword evidence="2" id="KW-0812">Transmembrane</keyword>
<dbReference type="AlphaFoldDB" id="A0A1K1QRT2"/>
<sequence length="885" mass="96806">MKIKKILKITGITLVVLIVLLAAAPFLFKNKITALIKENINKNLYARVDFKDVDISLLSGFPKARVALNEISVINLAPFEGDTLFYADEVSVKMGIGELFKGSGMRISSFGVDKAKVNILVNSEGKANYDIAKESEENNTAADTPEEGGEDFRFSVAQYEILDSRISYLDEEGKMQFVLEELNHSGSGDLSLKQSELKTQTDALVSFVMDSMAYISKNKVNLDAVLGIDLEKNRYTFLDNTLLLNQLPLVFDGYVQINDDNQEVDITFNTPSSDFRNFLAVIPEAYASNIENVQTTGNFEVKGEVKGVIDETHIPAFDIKIASDNASFKYPDLPKSVTDIRLATDIVNETGLAKDTYVDIRKLSFRIDQDVFNANARLNNITENMYVNARVDGKLNLANLSKAYPFPMEQELSGILVADITTAFDMASIEHKRYENTKNSGTLDLTGFTYDSPEMAHPVSISQANVVFNPKTVKLNTFKARTGQTDLNATGTISNLMGFMFNKENIEGNFTLSSDNFSVNDFMVADSEEKGNGKAPETGEKETKTPENTSGEKIKIPSFLDCTINAAAKTVVYDNLKLKNVKGTLIIKDEKATLKDLRSDIFNGNLAINGDVSTKGATPTFNMKMDINSFDIAESFRGLDMLQALTPIASVLQGKLNTDLSLSGNLNDDLTPILMSVSGNALAELLTSGVDTKDSKLLQSLTSNLSFLDVSKLNLKDVKTYLTFDNGKVNVKPFHIKYQDIDVEVAGSHGFDKTLAYKATFNVPAKYLGKEASSLLAKLSESEKDKMTVPVTATIGGTYSSPSVSTDIKSAVTALTQQIVAKQKDKLVNQGKDAVNNAIGNLLGGQGKDSTATDSTKTKKQQDVKEAARDVLQGLFGKKKKDTVN</sequence>
<feature type="transmembrane region" description="Helical" evidence="2">
    <location>
        <begin position="7"/>
        <end position="28"/>
    </location>
</feature>
<gene>
    <name evidence="4" type="ORF">SAMN02927921_02800</name>
</gene>
<keyword evidence="5" id="KW-1185">Reference proteome</keyword>
<feature type="domain" description="AsmA" evidence="3">
    <location>
        <begin position="2"/>
        <end position="185"/>
    </location>
</feature>
<evidence type="ECO:0000313" key="5">
    <source>
        <dbReference type="Proteomes" id="UP000182248"/>
    </source>
</evidence>
<dbReference type="RefSeq" id="WP_072318008.1">
    <property type="nucleotide sequence ID" value="NZ_FPJE01000015.1"/>
</dbReference>
<protein>
    <submittedName>
        <fullName evidence="4">AsmA family protein</fullName>
    </submittedName>
</protein>
<organism evidence="4 5">
    <name type="scientific">Sinomicrobium oceani</name>
    <dbReference type="NCBI Taxonomy" id="1150368"/>
    <lineage>
        <taxon>Bacteria</taxon>
        <taxon>Pseudomonadati</taxon>
        <taxon>Bacteroidota</taxon>
        <taxon>Flavobacteriia</taxon>
        <taxon>Flavobacteriales</taxon>
        <taxon>Flavobacteriaceae</taxon>
        <taxon>Sinomicrobium</taxon>
    </lineage>
</organism>
<dbReference type="Proteomes" id="UP000182248">
    <property type="component" value="Unassembled WGS sequence"/>
</dbReference>